<proteinExistence type="predicted"/>
<keyword evidence="3" id="KW-1185">Reference proteome</keyword>
<dbReference type="AlphaFoldDB" id="A0A9R1WHP1"/>
<accession>A0A9R1WHP1</accession>
<sequence>MMNDASKLKSYLEELNKLKKKIVDDCPASKMASRESFYNQIIGVQLTNDAPDIDNPSDIRNKGTGSHGKRLKSKKEMMEKACLKPKRKCAFCKQLVNHDKRCSKNCEQNLYK</sequence>
<dbReference type="Proteomes" id="UP000235145">
    <property type="component" value="Unassembled WGS sequence"/>
</dbReference>
<protein>
    <submittedName>
        <fullName evidence="2">Uncharacterized protein</fullName>
    </submittedName>
</protein>
<organism evidence="2 3">
    <name type="scientific">Lactuca sativa</name>
    <name type="common">Garden lettuce</name>
    <dbReference type="NCBI Taxonomy" id="4236"/>
    <lineage>
        <taxon>Eukaryota</taxon>
        <taxon>Viridiplantae</taxon>
        <taxon>Streptophyta</taxon>
        <taxon>Embryophyta</taxon>
        <taxon>Tracheophyta</taxon>
        <taxon>Spermatophyta</taxon>
        <taxon>Magnoliopsida</taxon>
        <taxon>eudicotyledons</taxon>
        <taxon>Gunneridae</taxon>
        <taxon>Pentapetalae</taxon>
        <taxon>asterids</taxon>
        <taxon>campanulids</taxon>
        <taxon>Asterales</taxon>
        <taxon>Asteraceae</taxon>
        <taxon>Cichorioideae</taxon>
        <taxon>Cichorieae</taxon>
        <taxon>Lactucinae</taxon>
        <taxon>Lactuca</taxon>
    </lineage>
</organism>
<comment type="caution">
    <text evidence="2">The sequence shown here is derived from an EMBL/GenBank/DDBJ whole genome shotgun (WGS) entry which is preliminary data.</text>
</comment>
<evidence type="ECO:0000256" key="1">
    <source>
        <dbReference type="SAM" id="MobiDB-lite"/>
    </source>
</evidence>
<gene>
    <name evidence="2" type="ORF">LSAT_V11C100048010</name>
</gene>
<name>A0A9R1WHP1_LACSA</name>
<evidence type="ECO:0000313" key="2">
    <source>
        <dbReference type="EMBL" id="KAJ0225395.1"/>
    </source>
</evidence>
<feature type="region of interest" description="Disordered" evidence="1">
    <location>
        <begin position="49"/>
        <end position="73"/>
    </location>
</feature>
<reference evidence="2 3" key="1">
    <citation type="journal article" date="2017" name="Nat. Commun.">
        <title>Genome assembly with in vitro proximity ligation data and whole-genome triplication in lettuce.</title>
        <authorList>
            <person name="Reyes-Chin-Wo S."/>
            <person name="Wang Z."/>
            <person name="Yang X."/>
            <person name="Kozik A."/>
            <person name="Arikit S."/>
            <person name="Song C."/>
            <person name="Xia L."/>
            <person name="Froenicke L."/>
            <person name="Lavelle D.O."/>
            <person name="Truco M.J."/>
            <person name="Xia R."/>
            <person name="Zhu S."/>
            <person name="Xu C."/>
            <person name="Xu H."/>
            <person name="Xu X."/>
            <person name="Cox K."/>
            <person name="Korf I."/>
            <person name="Meyers B.C."/>
            <person name="Michelmore R.W."/>
        </authorList>
    </citation>
    <scope>NUCLEOTIDE SEQUENCE [LARGE SCALE GENOMIC DNA]</scope>
    <source>
        <strain evidence="3">cv. Salinas</strain>
        <tissue evidence="2">Seedlings</tissue>
    </source>
</reference>
<dbReference type="EMBL" id="NBSK02000001">
    <property type="protein sequence ID" value="KAJ0225395.1"/>
    <property type="molecule type" value="Genomic_DNA"/>
</dbReference>
<evidence type="ECO:0000313" key="3">
    <source>
        <dbReference type="Proteomes" id="UP000235145"/>
    </source>
</evidence>